<dbReference type="EMBL" id="ADMC01000034">
    <property type="protein sequence ID" value="EHP45189.1"/>
    <property type="molecule type" value="Genomic_DNA"/>
</dbReference>
<gene>
    <name evidence="1" type="ORF">HMPREF9449_03034</name>
</gene>
<dbReference type="HOGENOM" id="CLU_1853165_0_0_10"/>
<evidence type="ECO:0000313" key="2">
    <source>
        <dbReference type="Proteomes" id="UP000004892"/>
    </source>
</evidence>
<keyword evidence="2" id="KW-1185">Reference proteome</keyword>
<accession>H1DL98</accession>
<protein>
    <submittedName>
        <fullName evidence="1">Uncharacterized protein</fullName>
    </submittedName>
</protein>
<proteinExistence type="predicted"/>
<sequence length="138" mass="16891">MLSRDYISRIIRTFFDSLELIFTGDKEREEERKAQLESMYTTYFGQSRDFFFEEKVEEIMERLSEEDYFVEKCGMLGEILYREFHRNEEDLVKLNLAHKIIYFYNYVNEHSTDYSLIYVNRIMELENFCKDRVSSLES</sequence>
<dbReference type="Proteomes" id="UP000004892">
    <property type="component" value="Unassembled WGS sequence"/>
</dbReference>
<dbReference type="eggNOG" id="ENOG502ZF4J">
    <property type="taxonomic scope" value="Bacteria"/>
</dbReference>
<name>H1DL98_9BACT</name>
<organism evidence="1 2">
    <name type="scientific">Odoribacter laneus YIT 12061</name>
    <dbReference type="NCBI Taxonomy" id="742817"/>
    <lineage>
        <taxon>Bacteria</taxon>
        <taxon>Pseudomonadati</taxon>
        <taxon>Bacteroidota</taxon>
        <taxon>Bacteroidia</taxon>
        <taxon>Bacteroidales</taxon>
        <taxon>Odoribacteraceae</taxon>
        <taxon>Odoribacter</taxon>
    </lineage>
</organism>
<dbReference type="GeneID" id="98070550"/>
<comment type="caution">
    <text evidence="1">The sequence shown here is derived from an EMBL/GenBank/DDBJ whole genome shotgun (WGS) entry which is preliminary data.</text>
</comment>
<dbReference type="AlphaFoldDB" id="H1DL98"/>
<reference evidence="1 2" key="1">
    <citation type="submission" date="2012-01" db="EMBL/GenBank/DDBJ databases">
        <title>The Genome Sequence of Odoribacter laneus YIT 12061.</title>
        <authorList>
            <consortium name="The Broad Institute Genome Sequencing Platform"/>
            <person name="Earl A."/>
            <person name="Ward D."/>
            <person name="Feldgarden M."/>
            <person name="Gevers D."/>
            <person name="Morotomi M."/>
            <person name="Young S.K."/>
            <person name="Zeng Q."/>
            <person name="Gargeya S."/>
            <person name="Fitzgerald M."/>
            <person name="Haas B."/>
            <person name="Abouelleil A."/>
            <person name="Alvarado L."/>
            <person name="Arachchi H.M."/>
            <person name="Berlin A."/>
            <person name="Chapman S.B."/>
            <person name="Gearin G."/>
            <person name="Goldberg J."/>
            <person name="Griggs A."/>
            <person name="Gujja S."/>
            <person name="Hansen M."/>
            <person name="Heiman D."/>
            <person name="Howarth C."/>
            <person name="Larimer J."/>
            <person name="Lui A."/>
            <person name="MacDonald P.J.P."/>
            <person name="McCowen C."/>
            <person name="Montmayeur A."/>
            <person name="Murphy C."/>
            <person name="Neiman D."/>
            <person name="Pearson M."/>
            <person name="Priest M."/>
            <person name="Roberts A."/>
            <person name="Saif S."/>
            <person name="Shea T."/>
            <person name="Sisk P."/>
            <person name="Stolte C."/>
            <person name="Sykes S."/>
            <person name="Wortman J."/>
            <person name="Nusbaum C."/>
            <person name="Birren B."/>
        </authorList>
    </citation>
    <scope>NUCLEOTIDE SEQUENCE [LARGE SCALE GENOMIC DNA]</scope>
    <source>
        <strain evidence="1 2">YIT 12061</strain>
    </source>
</reference>
<dbReference type="RefSeq" id="WP_009138176.1">
    <property type="nucleotide sequence ID" value="NZ_JH594598.1"/>
</dbReference>
<dbReference type="PATRIC" id="fig|742817.3.peg.3244"/>
<evidence type="ECO:0000313" key="1">
    <source>
        <dbReference type="EMBL" id="EHP45189.1"/>
    </source>
</evidence>